<protein>
    <submittedName>
        <fullName evidence="2">Uncharacterized protein</fullName>
    </submittedName>
</protein>
<feature type="coiled-coil region" evidence="1">
    <location>
        <begin position="35"/>
        <end position="89"/>
    </location>
</feature>
<dbReference type="EMBL" id="LSKU01000001">
    <property type="protein sequence ID" value="KXG42659.1"/>
    <property type="molecule type" value="Genomic_DNA"/>
</dbReference>
<keyword evidence="3" id="KW-1185">Reference proteome</keyword>
<keyword evidence="1" id="KW-0175">Coiled coil</keyword>
<gene>
    <name evidence="2" type="ORF">U473_00305</name>
</gene>
<dbReference type="InterPro" id="IPR013324">
    <property type="entry name" value="RNA_pol_sigma_r3/r4-like"/>
</dbReference>
<name>A0A135L198_9BACI</name>
<comment type="caution">
    <text evidence="2">The sequence shown here is derived from an EMBL/GenBank/DDBJ whole genome shotgun (WGS) entry which is preliminary data.</text>
</comment>
<evidence type="ECO:0000313" key="3">
    <source>
        <dbReference type="Proteomes" id="UP000070352"/>
    </source>
</evidence>
<proteinExistence type="predicted"/>
<evidence type="ECO:0000256" key="1">
    <source>
        <dbReference type="SAM" id="Coils"/>
    </source>
</evidence>
<dbReference type="AlphaFoldDB" id="A0A135L198"/>
<dbReference type="RefSeq" id="WP_068722326.1">
    <property type="nucleotide sequence ID" value="NZ_LSKU01000001.1"/>
</dbReference>
<dbReference type="Proteomes" id="UP000070352">
    <property type="component" value="Unassembled WGS sequence"/>
</dbReference>
<accession>A0A135L198</accession>
<evidence type="ECO:0000313" key="2">
    <source>
        <dbReference type="EMBL" id="KXG42659.1"/>
    </source>
</evidence>
<reference evidence="2 3" key="1">
    <citation type="submission" date="2016-02" db="EMBL/GenBank/DDBJ databases">
        <title>Draft Genome for Tepidibacillus decaturensis nov. sp. Strain Z9, an Anaerobic, Moderately Thermophilic and Heterotrophic Bacterium from Deep Subsurface of the Illinois Basin, USA.</title>
        <authorList>
            <person name="Dong Y."/>
            <person name="Chang J.Y."/>
            <person name="Sanford R."/>
            <person name="Fouke B.W."/>
        </authorList>
    </citation>
    <scope>NUCLEOTIDE SEQUENCE [LARGE SCALE GENOMIC DNA]</scope>
    <source>
        <strain evidence="2 3">Z9</strain>
    </source>
</reference>
<dbReference type="STRING" id="1413211.U473_00305"/>
<sequence>MIEQSLIEMVSAKIGDALIKELKKHRLLKLEPSAIELVKADIEQFNYLIEQLSNNSLYEHMKTDAIHLIKEIQQALNKVQNQLNEKEFAIFYSCLFNKKPKRTVAFEFDIDVGTVYRIINKGLEKMAIWIYPHVFLNELMN</sequence>
<dbReference type="SUPFAM" id="SSF88659">
    <property type="entry name" value="Sigma3 and sigma4 domains of RNA polymerase sigma factors"/>
    <property type="match status" value="1"/>
</dbReference>
<organism evidence="2 3">
    <name type="scientific">Tepidibacillus decaturensis</name>
    <dbReference type="NCBI Taxonomy" id="1413211"/>
    <lineage>
        <taxon>Bacteria</taxon>
        <taxon>Bacillati</taxon>
        <taxon>Bacillota</taxon>
        <taxon>Bacilli</taxon>
        <taxon>Bacillales</taxon>
        <taxon>Bacillaceae</taxon>
        <taxon>Tepidibacillus</taxon>
    </lineage>
</organism>